<evidence type="ECO:0000259" key="4">
    <source>
        <dbReference type="PROSITE" id="PS50075"/>
    </source>
</evidence>
<dbReference type="Gene3D" id="3.40.50.12780">
    <property type="entry name" value="N-terminal domain of ligase-like"/>
    <property type="match status" value="1"/>
</dbReference>
<proteinExistence type="predicted"/>
<dbReference type="STRING" id="1797994.A2227_07980"/>
<dbReference type="InterPro" id="IPR001242">
    <property type="entry name" value="Condensation_dom"/>
</dbReference>
<keyword evidence="3" id="KW-0597">Phosphoprotein</keyword>
<comment type="cofactor">
    <cofactor evidence="1">
        <name>pantetheine 4'-phosphate</name>
        <dbReference type="ChEBI" id="CHEBI:47942"/>
    </cofactor>
</comment>
<sequence>MGSIKTRKIFAYKTSYLQKRMWLLYKIEPESSFYNSVNADSIKGELDVEIFKKSLDFLISRHESLRTNFKEIDEELVQIVHDKNDFSLKFKDLSRIKSEKKKKEEEETMIREESGRPFKLESDRHLFRVVLIRRSKEDYTLTLVMHHIITDWWSFVVFYRDLCYAYISFLRGKTPPLPPLTLQYKDYASWEQSKEGRAVFKEGEKYWIKKLSGSLPALNLPTDKTRPPLQTYSGSTENITIDNELFENIEKFCQKKNTTVFIYLFSVFDVFLRRITGEEDIIIGTPFLGKRTNGLEDVIGIFINNLPIRTNLANDSTFMALLKKNRNIILEAMAKQDYSFDRLIEKLDLKRDLSRSPIFSVMFQYDTKIRVGLNLDGLEAVHRDFYNNTTKFDLKMRFSSFLQKGTTLYCEYNTDLFCANTIKTFLRTIKVLMSSALDNPEKKISDLEIITPEEKNSLSLGYCGARIKYPENKTIHGLFEEQVKKTPDNMALECGARRLTYHELNKKANQLAHYLLESGAKKAAVTGMLLNHSIDLIIAELAILKAGGICLPIDAKYPRERIDYMLKDAGISTLIVNDDNKNIFNANKRIVINLDDADLQEKLNRQDDDNPGKSSISDDLAYLMYTSGSTGQPKGVMLGHKNMVQEIFARINAADITPRDKFCLSSFQGWFLSVQQIFLPLFMGSPLFIYPEETINDPLAFFTCIDRDKISVIEIVVQSLSLYISLIDESEKNKKGLRYLRILWTIGKDAPDLVNRFYSEYKHVQYMIAYGTTESGMTLYRKTDHNIKYNKITEGKPVANTDVFILNSTGTGLTPPGLIGELYVAGERLFKGYLNDPVKSRKVLLPHPFFKDVKIYKTGDLARIHTDGNIEILGRVDSQIKVRGIRVEPGEVEICLRASSASIKDCVVVKYEESLAAYYTVTNRGIVEIEKLKNSLKTKLPGYMIPAYFVRLDKFPQTATGKIDLKKLPLPTEKDLEKKKYEAPRGTTEKRLAMIWQEVLGIKKISRHDNFFDLGGHSLKAIRLLSRINRELAVDLPLKEVFQYSTIKNLARIIAGRVKSEPPQSAPTAKPRKYYPLTLGQAAFWRAVRNKKAATSNILTILEFAGKPDLNAFRLALQEIINRHEALRANFIMKNGKPVQVIKKSVAVKLESINLLNVKDVKRAVAGVARKEAEKPFDLKGGLLIRFKFIKTGKDASLLVIAVHHLVFDHYSHHVFLNDLRNIYGSLSGGKKPAAISSLKYTDCLLRETELKEKDLPRQEKYWQDKFFDKYPALELPADKFIKSGRSAKWENMEFMSVEGATADKIKRICQNLNITPFMFFLAVYNIFLYKITGKTDIMVGTPANTRNSEEESGVIGMFVSNLALRNRIEEGDSFADLASRVRENVIDALENRNLPFSDLVEKNLRPVDPARPLLNIFFRTIYLDGNFDTAFSDGLTIKPQRIGFRNVPFDLELAVVAGPTWTQLVLVYNRDLFQKETVEKLLSYFYSMLKTIGSDPGVKIAGIKAWKK</sequence>
<dbReference type="Pfam" id="PF00501">
    <property type="entry name" value="AMP-binding"/>
    <property type="match status" value="1"/>
</dbReference>
<dbReference type="GO" id="GO:0003824">
    <property type="term" value="F:catalytic activity"/>
    <property type="evidence" value="ECO:0007669"/>
    <property type="project" value="InterPro"/>
</dbReference>
<dbReference type="InterPro" id="IPR045851">
    <property type="entry name" value="AMP-bd_C_sf"/>
</dbReference>
<dbReference type="GO" id="GO:0044550">
    <property type="term" value="P:secondary metabolite biosynthetic process"/>
    <property type="evidence" value="ECO:0007669"/>
    <property type="project" value="TreeGrafter"/>
</dbReference>
<dbReference type="PRINTS" id="PR00154">
    <property type="entry name" value="AMPBINDING"/>
</dbReference>
<organism evidence="5 6">
    <name type="scientific">Candidatus Falkowbacteria bacterium RIFOXYA2_FULL_47_19</name>
    <dbReference type="NCBI Taxonomy" id="1797994"/>
    <lineage>
        <taxon>Bacteria</taxon>
        <taxon>Candidatus Falkowiibacteriota</taxon>
    </lineage>
</organism>
<dbReference type="PROSITE" id="PS00455">
    <property type="entry name" value="AMP_BINDING"/>
    <property type="match status" value="1"/>
</dbReference>
<dbReference type="SMART" id="SM00823">
    <property type="entry name" value="PKS_PP"/>
    <property type="match status" value="1"/>
</dbReference>
<keyword evidence="2" id="KW-0596">Phosphopantetheine</keyword>
<dbReference type="Gene3D" id="3.30.559.10">
    <property type="entry name" value="Chloramphenicol acetyltransferase-like domain"/>
    <property type="match status" value="2"/>
</dbReference>
<dbReference type="Proteomes" id="UP000178367">
    <property type="component" value="Unassembled WGS sequence"/>
</dbReference>
<feature type="domain" description="Carrier" evidence="4">
    <location>
        <begin position="983"/>
        <end position="1058"/>
    </location>
</feature>
<dbReference type="CDD" id="cd05930">
    <property type="entry name" value="A_NRPS"/>
    <property type="match status" value="1"/>
</dbReference>
<dbReference type="InterPro" id="IPR006162">
    <property type="entry name" value="Ppantetheine_attach_site"/>
</dbReference>
<dbReference type="GO" id="GO:0005737">
    <property type="term" value="C:cytoplasm"/>
    <property type="evidence" value="ECO:0007669"/>
    <property type="project" value="TreeGrafter"/>
</dbReference>
<evidence type="ECO:0000256" key="2">
    <source>
        <dbReference type="ARBA" id="ARBA00022450"/>
    </source>
</evidence>
<dbReference type="SUPFAM" id="SSF47336">
    <property type="entry name" value="ACP-like"/>
    <property type="match status" value="1"/>
</dbReference>
<dbReference type="InterPro" id="IPR042099">
    <property type="entry name" value="ANL_N_sf"/>
</dbReference>
<dbReference type="SUPFAM" id="SSF52777">
    <property type="entry name" value="CoA-dependent acyltransferases"/>
    <property type="match status" value="4"/>
</dbReference>
<dbReference type="FunFam" id="1.10.1200.10:FF:000005">
    <property type="entry name" value="Nonribosomal peptide synthetase 1"/>
    <property type="match status" value="1"/>
</dbReference>
<dbReference type="Gene3D" id="3.30.300.30">
    <property type="match status" value="1"/>
</dbReference>
<dbReference type="GO" id="GO:0043041">
    <property type="term" value="P:amino acid activation for nonribosomal peptide biosynthetic process"/>
    <property type="evidence" value="ECO:0007669"/>
    <property type="project" value="TreeGrafter"/>
</dbReference>
<dbReference type="InterPro" id="IPR036736">
    <property type="entry name" value="ACP-like_sf"/>
</dbReference>
<dbReference type="EMBL" id="MFGB01000024">
    <property type="protein sequence ID" value="OGF24977.1"/>
    <property type="molecule type" value="Genomic_DNA"/>
</dbReference>
<dbReference type="InterPro" id="IPR023213">
    <property type="entry name" value="CAT-like_dom_sf"/>
</dbReference>
<dbReference type="Pfam" id="PF00550">
    <property type="entry name" value="PP-binding"/>
    <property type="match status" value="1"/>
</dbReference>
<reference evidence="5 6" key="1">
    <citation type="journal article" date="2016" name="Nat. Commun.">
        <title>Thousands of microbial genomes shed light on interconnected biogeochemical processes in an aquifer system.</title>
        <authorList>
            <person name="Anantharaman K."/>
            <person name="Brown C.T."/>
            <person name="Hug L.A."/>
            <person name="Sharon I."/>
            <person name="Castelle C.J."/>
            <person name="Probst A.J."/>
            <person name="Thomas B.C."/>
            <person name="Singh A."/>
            <person name="Wilkins M.J."/>
            <person name="Karaoz U."/>
            <person name="Brodie E.L."/>
            <person name="Williams K.H."/>
            <person name="Hubbard S.S."/>
            <person name="Banfield J.F."/>
        </authorList>
    </citation>
    <scope>NUCLEOTIDE SEQUENCE [LARGE SCALE GENOMIC DNA]</scope>
</reference>
<evidence type="ECO:0000313" key="5">
    <source>
        <dbReference type="EMBL" id="OGF24977.1"/>
    </source>
</evidence>
<protein>
    <recommendedName>
        <fullName evidence="4">Carrier domain-containing protein</fullName>
    </recommendedName>
</protein>
<accession>A0A1F5SE62</accession>
<dbReference type="PROSITE" id="PS50075">
    <property type="entry name" value="CARRIER"/>
    <property type="match status" value="1"/>
</dbReference>
<dbReference type="SUPFAM" id="SSF56801">
    <property type="entry name" value="Acetyl-CoA synthetase-like"/>
    <property type="match status" value="1"/>
</dbReference>
<gene>
    <name evidence="5" type="ORF">A2227_07980</name>
</gene>
<dbReference type="InterPro" id="IPR009081">
    <property type="entry name" value="PP-bd_ACP"/>
</dbReference>
<dbReference type="CDD" id="cd19531">
    <property type="entry name" value="LCL_NRPS-like"/>
    <property type="match status" value="1"/>
</dbReference>
<dbReference type="Pfam" id="PF00668">
    <property type="entry name" value="Condensation"/>
    <property type="match status" value="2"/>
</dbReference>
<name>A0A1F5SE62_9BACT</name>
<dbReference type="PROSITE" id="PS00012">
    <property type="entry name" value="PHOSPHOPANTETHEINE"/>
    <property type="match status" value="1"/>
</dbReference>
<dbReference type="InterPro" id="IPR020845">
    <property type="entry name" value="AMP-binding_CS"/>
</dbReference>
<dbReference type="GO" id="GO:0031177">
    <property type="term" value="F:phosphopantetheine binding"/>
    <property type="evidence" value="ECO:0007669"/>
    <property type="project" value="InterPro"/>
</dbReference>
<evidence type="ECO:0000313" key="6">
    <source>
        <dbReference type="Proteomes" id="UP000178367"/>
    </source>
</evidence>
<evidence type="ECO:0000256" key="1">
    <source>
        <dbReference type="ARBA" id="ARBA00001957"/>
    </source>
</evidence>
<dbReference type="PANTHER" id="PTHR45527">
    <property type="entry name" value="NONRIBOSOMAL PEPTIDE SYNTHETASE"/>
    <property type="match status" value="1"/>
</dbReference>
<dbReference type="Gene3D" id="3.30.559.30">
    <property type="entry name" value="Nonribosomal peptide synthetase, condensation domain"/>
    <property type="match status" value="2"/>
</dbReference>
<dbReference type="InterPro" id="IPR020806">
    <property type="entry name" value="PKS_PP-bd"/>
</dbReference>
<dbReference type="InterPro" id="IPR020459">
    <property type="entry name" value="AMP-binding"/>
</dbReference>
<comment type="caution">
    <text evidence="5">The sequence shown here is derived from an EMBL/GenBank/DDBJ whole genome shotgun (WGS) entry which is preliminary data.</text>
</comment>
<dbReference type="Gene3D" id="1.10.1200.10">
    <property type="entry name" value="ACP-like"/>
    <property type="match status" value="1"/>
</dbReference>
<dbReference type="InterPro" id="IPR000873">
    <property type="entry name" value="AMP-dep_synth/lig_dom"/>
</dbReference>
<evidence type="ECO:0000256" key="3">
    <source>
        <dbReference type="ARBA" id="ARBA00022553"/>
    </source>
</evidence>
<dbReference type="PANTHER" id="PTHR45527:SF1">
    <property type="entry name" value="FATTY ACID SYNTHASE"/>
    <property type="match status" value="1"/>
</dbReference>